<evidence type="ECO:0000313" key="5">
    <source>
        <dbReference type="Proteomes" id="UP000053370"/>
    </source>
</evidence>
<dbReference type="OrthoDB" id="9767775at2"/>
<dbReference type="InterPro" id="IPR001926">
    <property type="entry name" value="TrpB-like_PALP"/>
</dbReference>
<keyword evidence="2" id="KW-0663">Pyridoxal phosphate</keyword>
<evidence type="ECO:0000256" key="2">
    <source>
        <dbReference type="ARBA" id="ARBA00022898"/>
    </source>
</evidence>
<dbReference type="PANTHER" id="PTHR10314">
    <property type="entry name" value="CYSTATHIONINE BETA-SYNTHASE"/>
    <property type="match status" value="1"/>
</dbReference>
<name>A0A0K8PBE2_9CHLR</name>
<evidence type="ECO:0000256" key="1">
    <source>
        <dbReference type="ARBA" id="ARBA00001933"/>
    </source>
</evidence>
<dbReference type="AlphaFoldDB" id="A0A0K8PBE2"/>
<dbReference type="GO" id="GO:1901605">
    <property type="term" value="P:alpha-amino acid metabolic process"/>
    <property type="evidence" value="ECO:0007669"/>
    <property type="project" value="UniProtKB-ARBA"/>
</dbReference>
<dbReference type="STRING" id="1678840.ATC1_12517"/>
<reference evidence="4" key="1">
    <citation type="journal article" date="2015" name="Genome Announc.">
        <title>Draft Genome Sequence of Anaerolineae Strain TC1, a Novel Isolate from a Methanogenic Wastewater Treatment System.</title>
        <authorList>
            <person name="Matsuura N."/>
            <person name="Tourlousse D.M."/>
            <person name="Sun L."/>
            <person name="Toyonaga M."/>
            <person name="Kuroda K."/>
            <person name="Ohashi A."/>
            <person name="Cruz R."/>
            <person name="Yamaguchi T."/>
            <person name="Sekiguchi Y."/>
        </authorList>
    </citation>
    <scope>NUCLEOTIDE SEQUENCE [LARGE SCALE GENOMIC DNA]</scope>
    <source>
        <strain evidence="4">TC1</strain>
    </source>
</reference>
<dbReference type="RefSeq" id="WP_062278850.1">
    <property type="nucleotide sequence ID" value="NZ_DF968180.1"/>
</dbReference>
<dbReference type="Pfam" id="PF00291">
    <property type="entry name" value="PALP"/>
    <property type="match status" value="1"/>
</dbReference>
<sequence>MARIDLTIHEERLENAIHRARERNIIIPTFAQQMNPSLVPDKIRKELKSIGLWDIHPRNLFRITWKNEPVEKGGDYGDVNYIELPSSLTGVDARIIAVVGKWFPTGAHKVGAAFACLVPRLVTGQFDPTVEKAVWPSTGNYCRGGAYDSALLACQSIAILPEGMSRERFAWLENVADEIIATPGTESNVKEIFDKCWELRKSGQQLMIFNQFDELGNYLWHYHVTGNAMKEILEKVLGKNDRLAGLSSNTGSGGTIACGDLLKQYYPDSKIIASEALQCPTLLNNGFGAHRIEGIGDKHVPWIHNVRNTDYVTSIDDNAVVHLCRLFNEPEGKKYLMDKGVPAAIVDQLHLMGFSGIANMLSAIKFAKYQELTHEDVVMTIFTDSMELYGTRLDEYTAQFGPFTRDDAAFNFGRYLMGENTSSMKELTYEDRKRIHNLKYYTWIEQQGRTSEELNAQWYDREYWTEIQAQRDEIDRLIQSFNDAVGIA</sequence>
<dbReference type="PATRIC" id="fig|1678840.3.peg.1120"/>
<protein>
    <submittedName>
        <fullName evidence="4">Cysteine synthase</fullName>
    </submittedName>
</protein>
<proteinExistence type="predicted"/>
<organism evidence="4">
    <name type="scientific">Flexilinea flocculi</name>
    <dbReference type="NCBI Taxonomy" id="1678840"/>
    <lineage>
        <taxon>Bacteria</taxon>
        <taxon>Bacillati</taxon>
        <taxon>Chloroflexota</taxon>
        <taxon>Anaerolineae</taxon>
        <taxon>Anaerolineales</taxon>
        <taxon>Anaerolineaceae</taxon>
        <taxon>Flexilinea</taxon>
    </lineage>
</organism>
<dbReference type="InterPro" id="IPR050214">
    <property type="entry name" value="Cys_Synth/Cystath_Beta-Synth"/>
</dbReference>
<dbReference type="InterPro" id="IPR036052">
    <property type="entry name" value="TrpB-like_PALP_sf"/>
</dbReference>
<dbReference type="Gene3D" id="3.40.50.1100">
    <property type="match status" value="2"/>
</dbReference>
<dbReference type="Proteomes" id="UP000053370">
    <property type="component" value="Unassembled WGS sequence"/>
</dbReference>
<gene>
    <name evidence="4" type="ORF">ATC1_12517</name>
</gene>
<evidence type="ECO:0000259" key="3">
    <source>
        <dbReference type="Pfam" id="PF00291"/>
    </source>
</evidence>
<comment type="cofactor">
    <cofactor evidence="1">
        <name>pyridoxal 5'-phosphate</name>
        <dbReference type="ChEBI" id="CHEBI:597326"/>
    </cofactor>
</comment>
<feature type="domain" description="Tryptophan synthase beta chain-like PALP" evidence="3">
    <location>
        <begin position="104"/>
        <end position="331"/>
    </location>
</feature>
<accession>A0A0K8PBE2</accession>
<evidence type="ECO:0000313" key="4">
    <source>
        <dbReference type="EMBL" id="GAP39978.1"/>
    </source>
</evidence>
<keyword evidence="5" id="KW-1185">Reference proteome</keyword>
<dbReference type="EMBL" id="DF968180">
    <property type="protein sequence ID" value="GAP39978.1"/>
    <property type="molecule type" value="Genomic_DNA"/>
</dbReference>
<dbReference type="SUPFAM" id="SSF53686">
    <property type="entry name" value="Tryptophan synthase beta subunit-like PLP-dependent enzymes"/>
    <property type="match status" value="1"/>
</dbReference>